<dbReference type="Gene3D" id="1.20.120.530">
    <property type="entry name" value="GntR ligand-binding domain-like"/>
    <property type="match status" value="1"/>
</dbReference>
<dbReference type="Gene3D" id="1.10.10.10">
    <property type="entry name" value="Winged helix-like DNA-binding domain superfamily/Winged helix DNA-binding domain"/>
    <property type="match status" value="1"/>
</dbReference>
<dbReference type="Pfam" id="PF07729">
    <property type="entry name" value="FCD"/>
    <property type="match status" value="1"/>
</dbReference>
<evidence type="ECO:0000259" key="4">
    <source>
        <dbReference type="PROSITE" id="PS50949"/>
    </source>
</evidence>
<gene>
    <name evidence="5" type="ORF">S12H4_15874</name>
</gene>
<dbReference type="GO" id="GO:0003677">
    <property type="term" value="F:DNA binding"/>
    <property type="evidence" value="ECO:0007669"/>
    <property type="project" value="UniProtKB-KW"/>
</dbReference>
<dbReference type="GO" id="GO:0003700">
    <property type="term" value="F:DNA-binding transcription factor activity"/>
    <property type="evidence" value="ECO:0007669"/>
    <property type="project" value="InterPro"/>
</dbReference>
<dbReference type="InterPro" id="IPR011711">
    <property type="entry name" value="GntR_C"/>
</dbReference>
<dbReference type="EMBL" id="BARW01007655">
    <property type="protein sequence ID" value="GAI74605.1"/>
    <property type="molecule type" value="Genomic_DNA"/>
</dbReference>
<dbReference type="PANTHER" id="PTHR43537:SF24">
    <property type="entry name" value="GLUCONATE OPERON TRANSCRIPTIONAL REPRESSOR"/>
    <property type="match status" value="1"/>
</dbReference>
<dbReference type="AlphaFoldDB" id="X1SGS1"/>
<dbReference type="PROSITE" id="PS50949">
    <property type="entry name" value="HTH_GNTR"/>
    <property type="match status" value="1"/>
</dbReference>
<dbReference type="SMART" id="SM00345">
    <property type="entry name" value="HTH_GNTR"/>
    <property type="match status" value="1"/>
</dbReference>
<dbReference type="InterPro" id="IPR036390">
    <property type="entry name" value="WH_DNA-bd_sf"/>
</dbReference>
<dbReference type="CDD" id="cd07377">
    <property type="entry name" value="WHTH_GntR"/>
    <property type="match status" value="1"/>
</dbReference>
<proteinExistence type="predicted"/>
<evidence type="ECO:0000256" key="3">
    <source>
        <dbReference type="ARBA" id="ARBA00023163"/>
    </source>
</evidence>
<dbReference type="SMART" id="SM00895">
    <property type="entry name" value="FCD"/>
    <property type="match status" value="1"/>
</dbReference>
<feature type="domain" description="HTH gntR-type" evidence="4">
    <location>
        <begin position="11"/>
        <end position="78"/>
    </location>
</feature>
<protein>
    <recommendedName>
        <fullName evidence="4">HTH gntR-type domain-containing protein</fullName>
    </recommendedName>
</protein>
<dbReference type="PANTHER" id="PTHR43537">
    <property type="entry name" value="TRANSCRIPTIONAL REGULATOR, GNTR FAMILY"/>
    <property type="match status" value="1"/>
</dbReference>
<dbReference type="SUPFAM" id="SSF46785">
    <property type="entry name" value="Winged helix' DNA-binding domain"/>
    <property type="match status" value="1"/>
</dbReference>
<evidence type="ECO:0000256" key="2">
    <source>
        <dbReference type="ARBA" id="ARBA00023125"/>
    </source>
</evidence>
<comment type="caution">
    <text evidence="5">The sequence shown here is derived from an EMBL/GenBank/DDBJ whole genome shotgun (WGS) entry which is preliminary data.</text>
</comment>
<dbReference type="InterPro" id="IPR000524">
    <property type="entry name" value="Tscrpt_reg_HTH_GntR"/>
</dbReference>
<dbReference type="Pfam" id="PF00392">
    <property type="entry name" value="GntR"/>
    <property type="match status" value="1"/>
</dbReference>
<evidence type="ECO:0000313" key="5">
    <source>
        <dbReference type="EMBL" id="GAI74605.1"/>
    </source>
</evidence>
<keyword evidence="3" id="KW-0804">Transcription</keyword>
<organism evidence="5">
    <name type="scientific">marine sediment metagenome</name>
    <dbReference type="NCBI Taxonomy" id="412755"/>
    <lineage>
        <taxon>unclassified sequences</taxon>
        <taxon>metagenomes</taxon>
        <taxon>ecological metagenomes</taxon>
    </lineage>
</organism>
<dbReference type="InterPro" id="IPR036388">
    <property type="entry name" value="WH-like_DNA-bd_sf"/>
</dbReference>
<dbReference type="SUPFAM" id="SSF48008">
    <property type="entry name" value="GntR ligand-binding domain-like"/>
    <property type="match status" value="1"/>
</dbReference>
<evidence type="ECO:0000256" key="1">
    <source>
        <dbReference type="ARBA" id="ARBA00023015"/>
    </source>
</evidence>
<accession>X1SGS1</accession>
<name>X1SGS1_9ZZZZ</name>
<keyword evidence="2" id="KW-0238">DNA-binding</keyword>
<dbReference type="InterPro" id="IPR008920">
    <property type="entry name" value="TF_FadR/GntR_C"/>
</dbReference>
<keyword evidence="1" id="KW-0805">Transcription regulation</keyword>
<sequence>MDELFEINDYELLSKKVYRILKARIIKGDLAQGRKLFEAKIAKQLGVSRTPVREALRELAAEGFVKMNPNQGMIVYNTSIEDVQNVLQIRGVLEGLAANLTATLISEEETKKLDSYIKQMEKFVSRNDPIAFGDIDVKFHELIVNSCGNKQLIQIRKNISEQVNRYRMKSLNVPGRLKYSLKEHQKIAEALKIKDSKGADIWSRKHIESTMENFLSHVIGKEEDKNKDA</sequence>
<dbReference type="PRINTS" id="PR00035">
    <property type="entry name" value="HTHGNTR"/>
</dbReference>
<reference evidence="5" key="1">
    <citation type="journal article" date="2014" name="Front. Microbiol.">
        <title>High frequency of phylogenetically diverse reductive dehalogenase-homologous genes in deep subseafloor sedimentary metagenomes.</title>
        <authorList>
            <person name="Kawai M."/>
            <person name="Futagami T."/>
            <person name="Toyoda A."/>
            <person name="Takaki Y."/>
            <person name="Nishi S."/>
            <person name="Hori S."/>
            <person name="Arai W."/>
            <person name="Tsubouchi T."/>
            <person name="Morono Y."/>
            <person name="Uchiyama I."/>
            <person name="Ito T."/>
            <person name="Fujiyama A."/>
            <person name="Inagaki F."/>
            <person name="Takami H."/>
        </authorList>
    </citation>
    <scope>NUCLEOTIDE SEQUENCE</scope>
    <source>
        <strain evidence="5">Expedition CK06-06</strain>
    </source>
</reference>